<comment type="caution">
    <text evidence="1">The sequence shown here is derived from an EMBL/GenBank/DDBJ whole genome shotgun (WGS) entry which is preliminary data.</text>
</comment>
<dbReference type="Proteomes" id="UP000789739">
    <property type="component" value="Unassembled WGS sequence"/>
</dbReference>
<name>A0A9N9DPR7_9GLOM</name>
<gene>
    <name evidence="1" type="ORF">PBRASI_LOCUS9864</name>
</gene>
<organism evidence="1 2">
    <name type="scientific">Paraglomus brasilianum</name>
    <dbReference type="NCBI Taxonomy" id="144538"/>
    <lineage>
        <taxon>Eukaryota</taxon>
        <taxon>Fungi</taxon>
        <taxon>Fungi incertae sedis</taxon>
        <taxon>Mucoromycota</taxon>
        <taxon>Glomeromycotina</taxon>
        <taxon>Glomeromycetes</taxon>
        <taxon>Paraglomerales</taxon>
        <taxon>Paraglomeraceae</taxon>
        <taxon>Paraglomus</taxon>
    </lineage>
</organism>
<dbReference type="Gene3D" id="3.30.450.60">
    <property type="match status" value="1"/>
</dbReference>
<keyword evidence="2" id="KW-1185">Reference proteome</keyword>
<sequence>QGQTRFSRYYTEIPVPSEEREVMEAEISRRCLKRGEKQDIQNRRYASLFFVIGFEEDEVSKEC</sequence>
<feature type="non-terminal residue" evidence="1">
    <location>
        <position position="63"/>
    </location>
</feature>
<evidence type="ECO:0000313" key="1">
    <source>
        <dbReference type="EMBL" id="CAG8642787.1"/>
    </source>
</evidence>
<protein>
    <submittedName>
        <fullName evidence="1">10994_t:CDS:1</fullName>
    </submittedName>
</protein>
<proteinExistence type="predicted"/>
<dbReference type="AlphaFoldDB" id="A0A9N9DPR7"/>
<evidence type="ECO:0000313" key="2">
    <source>
        <dbReference type="Proteomes" id="UP000789739"/>
    </source>
</evidence>
<dbReference type="EMBL" id="CAJVPI010002404">
    <property type="protein sequence ID" value="CAG8642787.1"/>
    <property type="molecule type" value="Genomic_DNA"/>
</dbReference>
<reference evidence="1" key="1">
    <citation type="submission" date="2021-06" db="EMBL/GenBank/DDBJ databases">
        <authorList>
            <person name="Kallberg Y."/>
            <person name="Tangrot J."/>
            <person name="Rosling A."/>
        </authorList>
    </citation>
    <scope>NUCLEOTIDE SEQUENCE</scope>
    <source>
        <strain evidence="1">BR232B</strain>
    </source>
</reference>
<dbReference type="OrthoDB" id="371463at2759"/>
<accession>A0A9N9DPR7</accession>